<name>A0A934VA97_9BACT</name>
<sequence length="92" mass="10254">MQTILPNSVLTRFFTKDRSRPQIRRTELSSRGLLTETFSKGGGITCVRGSLWITRNGQPEDILLRAGDRLTCGRRSGFVIEALEDAVVEVVC</sequence>
<comment type="caution">
    <text evidence="1">The sequence shown here is derived from an EMBL/GenBank/DDBJ whole genome shotgun (WGS) entry which is preliminary data.</text>
</comment>
<reference evidence="1" key="1">
    <citation type="submission" date="2021-01" db="EMBL/GenBank/DDBJ databases">
        <title>Modified the classification status of verrucomicrobia.</title>
        <authorList>
            <person name="Feng X."/>
        </authorList>
    </citation>
    <scope>NUCLEOTIDE SEQUENCE</scope>
    <source>
        <strain evidence="1">JCM 18052</strain>
    </source>
</reference>
<dbReference type="Pfam" id="PF11142">
    <property type="entry name" value="DUF2917"/>
    <property type="match status" value="1"/>
</dbReference>
<dbReference type="AlphaFoldDB" id="A0A934VA97"/>
<accession>A0A934VA97</accession>
<dbReference type="RefSeq" id="WP_200349873.1">
    <property type="nucleotide sequence ID" value="NZ_BAABHZ010000010.1"/>
</dbReference>
<dbReference type="Proteomes" id="UP000600139">
    <property type="component" value="Unassembled WGS sequence"/>
</dbReference>
<dbReference type="EMBL" id="JAENIK010000004">
    <property type="protein sequence ID" value="MBK1814925.1"/>
    <property type="molecule type" value="Genomic_DNA"/>
</dbReference>
<proteinExistence type="predicted"/>
<evidence type="ECO:0000313" key="2">
    <source>
        <dbReference type="Proteomes" id="UP000600139"/>
    </source>
</evidence>
<keyword evidence="2" id="KW-1185">Reference proteome</keyword>
<gene>
    <name evidence="1" type="ORF">JIN84_04820</name>
</gene>
<organism evidence="1 2">
    <name type="scientific">Luteolibacter yonseiensis</name>
    <dbReference type="NCBI Taxonomy" id="1144680"/>
    <lineage>
        <taxon>Bacteria</taxon>
        <taxon>Pseudomonadati</taxon>
        <taxon>Verrucomicrobiota</taxon>
        <taxon>Verrucomicrobiia</taxon>
        <taxon>Verrucomicrobiales</taxon>
        <taxon>Verrucomicrobiaceae</taxon>
        <taxon>Luteolibacter</taxon>
    </lineage>
</organism>
<dbReference type="InterPro" id="IPR021317">
    <property type="entry name" value="DUF2917"/>
</dbReference>
<evidence type="ECO:0000313" key="1">
    <source>
        <dbReference type="EMBL" id="MBK1814925.1"/>
    </source>
</evidence>
<protein>
    <submittedName>
        <fullName evidence="1">DUF2917 domain-containing protein</fullName>
    </submittedName>
</protein>